<proteinExistence type="predicted"/>
<accession>A0ABS2MW52</accession>
<evidence type="ECO:0000313" key="2">
    <source>
        <dbReference type="EMBL" id="MBM7570070.1"/>
    </source>
</evidence>
<dbReference type="InterPro" id="IPR000917">
    <property type="entry name" value="Sulfatase_N"/>
</dbReference>
<dbReference type="InterPro" id="IPR052701">
    <property type="entry name" value="GAG_Ulvan_Degrading_Sulfatases"/>
</dbReference>
<evidence type="ECO:0000313" key="3">
    <source>
        <dbReference type="Proteomes" id="UP001296943"/>
    </source>
</evidence>
<dbReference type="Pfam" id="PF00884">
    <property type="entry name" value="Sulfatase"/>
    <property type="match status" value="1"/>
</dbReference>
<evidence type="ECO:0000259" key="1">
    <source>
        <dbReference type="Pfam" id="PF00884"/>
    </source>
</evidence>
<dbReference type="RefSeq" id="WP_204497506.1">
    <property type="nucleotide sequence ID" value="NZ_JAFBDR010000002.1"/>
</dbReference>
<dbReference type="InterPro" id="IPR017850">
    <property type="entry name" value="Alkaline_phosphatase_core_sf"/>
</dbReference>
<dbReference type="Gene3D" id="3.40.720.10">
    <property type="entry name" value="Alkaline Phosphatase, subunit A"/>
    <property type="match status" value="1"/>
</dbReference>
<dbReference type="SUPFAM" id="SSF53649">
    <property type="entry name" value="Alkaline phosphatase-like"/>
    <property type="match status" value="1"/>
</dbReference>
<protein>
    <submittedName>
        <fullName evidence="2">Arylsulfatase A-like enzyme</fullName>
    </submittedName>
</protein>
<keyword evidence="3" id="KW-1185">Reference proteome</keyword>
<dbReference type="PANTHER" id="PTHR43751:SF3">
    <property type="entry name" value="SULFATASE N-TERMINAL DOMAIN-CONTAINING PROTEIN"/>
    <property type="match status" value="1"/>
</dbReference>
<dbReference type="PANTHER" id="PTHR43751">
    <property type="entry name" value="SULFATASE"/>
    <property type="match status" value="1"/>
</dbReference>
<reference evidence="2 3" key="1">
    <citation type="submission" date="2021-01" db="EMBL/GenBank/DDBJ databases">
        <title>Genomic Encyclopedia of Type Strains, Phase IV (KMG-IV): sequencing the most valuable type-strain genomes for metagenomic binning, comparative biology and taxonomic classification.</title>
        <authorList>
            <person name="Goeker M."/>
        </authorList>
    </citation>
    <scope>NUCLEOTIDE SEQUENCE [LARGE SCALE GENOMIC DNA]</scope>
    <source>
        <strain evidence="2 3">DSM 23711</strain>
    </source>
</reference>
<sequence>MKKTNVIVFGIDSLRRDFMSGYGYHHLTTPHMDKIASEGVLFENHFSPSIPTTPAYASMLTGMDCFGTDVVALRHEGPMGNHVKTLAEVLGENGYNTTCVGFSNNPSSRGFQNYLDYEAWMPDESGRCPKAENLNDVAIPELKRLNDEDEPFFLFLRHMDPHSPYLPPRPFERIFYDGNEKDPSNHTMESVYNFKPHADFFKSWIPEGVTDKNYVEAQYEGAIAYMDACIQNIFATVEDLGIEEETLIVLTSDHGETLYEHDCYFDHHGMYDNCLVVPLIMKFPGKLPEGKRITDTTVIQDVMPTILEVMGIQTDTNYNGRSLLHFVNGNELPQVSEFYITECTWMRKHGWRTPEWKLIQALEPDFHFKPEIELYNLVKDPEENHNVAEREPEVVALLQKRMEDYIARREAETGRINPMYTNTNYHGLGTGPMKSSQEAYDHLYLGSITNARRLQSK</sequence>
<comment type="caution">
    <text evidence="2">The sequence shown here is derived from an EMBL/GenBank/DDBJ whole genome shotgun (WGS) entry which is preliminary data.</text>
</comment>
<dbReference type="EMBL" id="JAFBDR010000002">
    <property type="protein sequence ID" value="MBM7570070.1"/>
    <property type="molecule type" value="Genomic_DNA"/>
</dbReference>
<dbReference type="Gene3D" id="3.30.1120.10">
    <property type="match status" value="1"/>
</dbReference>
<name>A0ABS2MW52_9BACI</name>
<gene>
    <name evidence="2" type="ORF">JOC48_000548</name>
</gene>
<feature type="domain" description="Sulfatase N-terminal" evidence="1">
    <location>
        <begin position="5"/>
        <end position="312"/>
    </location>
</feature>
<organism evidence="2 3">
    <name type="scientific">Aquibacillus albus</name>
    <dbReference type="NCBI Taxonomy" id="1168171"/>
    <lineage>
        <taxon>Bacteria</taxon>
        <taxon>Bacillati</taxon>
        <taxon>Bacillota</taxon>
        <taxon>Bacilli</taxon>
        <taxon>Bacillales</taxon>
        <taxon>Bacillaceae</taxon>
        <taxon>Aquibacillus</taxon>
    </lineage>
</organism>
<dbReference type="Proteomes" id="UP001296943">
    <property type="component" value="Unassembled WGS sequence"/>
</dbReference>
<dbReference type="CDD" id="cd16148">
    <property type="entry name" value="sulfatase_like"/>
    <property type="match status" value="1"/>
</dbReference>